<evidence type="ECO:0000313" key="3">
    <source>
        <dbReference type="Proteomes" id="UP000182257"/>
    </source>
</evidence>
<sequence>MDKKVYYGEYTLKYWIELLLKKDLELPDYQRSFVWSEEQVKGFVKGIQEDGFVPPVTIGVCNIGGENHNLILDGQQRLSSLLLAYFKAFPKKDVFPRGGEDLSLADGAAEEEDGEPDVEYINWSLRMFADKGPVEQNVRDYITATQYNHVDYGVTPDFFETKFIPFSFIIPNAADEAEQHEFYSTVFRNINILGTPLEPIESRKSLYFLKSELKDFFDPECCRGYKIELVGKNQMFDFVRAMALLSQFRKEGRSNRLAQSYKPRMEKYYEEYIYSVVKDSPDSMFAQFSTYIPNKDFAPRIVKLQRSLQGLHYDQLHFTSIIDADVYMLGLIYQTVIRGKDIDLTRGAELKSALQRKINVYKADQSHKGSPSLFKHMRSRVEYSITTFNRYAL</sequence>
<dbReference type="AlphaFoldDB" id="A0A1H4C3H1"/>
<accession>A0A1H4C3H1</accession>
<proteinExistence type="predicted"/>
<feature type="domain" description="GmrSD restriction endonucleases N-terminal" evidence="1">
    <location>
        <begin position="21"/>
        <end position="208"/>
    </location>
</feature>
<dbReference type="InterPro" id="IPR036086">
    <property type="entry name" value="ParB/Sulfiredoxin_sf"/>
</dbReference>
<dbReference type="SUPFAM" id="SSF110849">
    <property type="entry name" value="ParB/Sulfiredoxin"/>
    <property type="match status" value="1"/>
</dbReference>
<dbReference type="Pfam" id="PF03235">
    <property type="entry name" value="GmrSD_N"/>
    <property type="match status" value="1"/>
</dbReference>
<reference evidence="2 3" key="1">
    <citation type="submission" date="2016-10" db="EMBL/GenBank/DDBJ databases">
        <authorList>
            <person name="de Groot N.N."/>
        </authorList>
    </citation>
    <scope>NUCLEOTIDE SEQUENCE [LARGE SCALE GENOMIC DNA]</scope>
    <source>
        <strain evidence="2 3">D31d</strain>
    </source>
</reference>
<dbReference type="RefSeq" id="WP_074761114.1">
    <property type="nucleotide sequence ID" value="NZ_FNRF01000003.1"/>
</dbReference>
<dbReference type="EMBL" id="FNRF01000003">
    <property type="protein sequence ID" value="SEA54908.1"/>
    <property type="molecule type" value="Genomic_DNA"/>
</dbReference>
<organism evidence="2 3">
    <name type="scientific">Xylanibacter ruminicola</name>
    <name type="common">Prevotella ruminicola</name>
    <dbReference type="NCBI Taxonomy" id="839"/>
    <lineage>
        <taxon>Bacteria</taxon>
        <taxon>Pseudomonadati</taxon>
        <taxon>Bacteroidota</taxon>
        <taxon>Bacteroidia</taxon>
        <taxon>Bacteroidales</taxon>
        <taxon>Prevotellaceae</taxon>
        <taxon>Xylanibacter</taxon>
    </lineage>
</organism>
<evidence type="ECO:0000259" key="1">
    <source>
        <dbReference type="Pfam" id="PF03235"/>
    </source>
</evidence>
<dbReference type="OrthoDB" id="9798761at2"/>
<evidence type="ECO:0000313" key="2">
    <source>
        <dbReference type="EMBL" id="SEA54908.1"/>
    </source>
</evidence>
<dbReference type="InterPro" id="IPR004919">
    <property type="entry name" value="GmrSD_N"/>
</dbReference>
<dbReference type="Proteomes" id="UP000182257">
    <property type="component" value="Unassembled WGS sequence"/>
</dbReference>
<name>A0A1H4C3H1_XYLRU</name>
<gene>
    <name evidence="2" type="ORF">SAMN05216462_1750</name>
</gene>
<protein>
    <recommendedName>
        <fullName evidence="1">GmrSD restriction endonucleases N-terminal domain-containing protein</fullName>
    </recommendedName>
</protein>